<dbReference type="InterPro" id="IPR036734">
    <property type="entry name" value="Neur_chan_lig-bd_sf"/>
</dbReference>
<reference evidence="2 3" key="1">
    <citation type="journal article" date="2013" name="Curr. Biol.">
        <title>The Genome of the Foraminiferan Reticulomyxa filosa.</title>
        <authorList>
            <person name="Glockner G."/>
            <person name="Hulsmann N."/>
            <person name="Schleicher M."/>
            <person name="Noegel A.A."/>
            <person name="Eichinger L."/>
            <person name="Gallinger C."/>
            <person name="Pawlowski J."/>
            <person name="Sierra R."/>
            <person name="Euteneuer U."/>
            <person name="Pillet L."/>
            <person name="Moustafa A."/>
            <person name="Platzer M."/>
            <person name="Groth M."/>
            <person name="Szafranski K."/>
            <person name="Schliwa M."/>
        </authorList>
    </citation>
    <scope>NUCLEOTIDE SEQUENCE [LARGE SCALE GENOMIC DNA]</scope>
</reference>
<gene>
    <name evidence="2" type="ORF">RFI_39490</name>
</gene>
<dbReference type="Gene3D" id="2.70.170.10">
    <property type="entry name" value="Neurotransmitter-gated ion-channel ligand-binding domain"/>
    <property type="match status" value="1"/>
</dbReference>
<name>X6L7Y1_RETFI</name>
<protein>
    <submittedName>
        <fullName evidence="2">Uncharacterized protein</fullName>
    </submittedName>
</protein>
<organism evidence="2 3">
    <name type="scientific">Reticulomyxa filosa</name>
    <dbReference type="NCBI Taxonomy" id="46433"/>
    <lineage>
        <taxon>Eukaryota</taxon>
        <taxon>Sar</taxon>
        <taxon>Rhizaria</taxon>
        <taxon>Retaria</taxon>
        <taxon>Foraminifera</taxon>
        <taxon>Monothalamids</taxon>
        <taxon>Reticulomyxidae</taxon>
        <taxon>Reticulomyxa</taxon>
    </lineage>
</organism>
<keyword evidence="3" id="KW-1185">Reference proteome</keyword>
<dbReference type="AlphaFoldDB" id="X6L7Y1"/>
<feature type="region of interest" description="Disordered" evidence="1">
    <location>
        <begin position="115"/>
        <end position="152"/>
    </location>
</feature>
<comment type="caution">
    <text evidence="2">The sequence shown here is derived from an EMBL/GenBank/DDBJ whole genome shotgun (WGS) entry which is preliminary data.</text>
</comment>
<sequence>MAGAAQLLQHKPTPEEENARKYMQSVKKAQDKCPSNSKRYLHQVHYVVNDNNETEAFLGWSDDIPAAHVGHAVSTAGSSVALHTIAKELDINNNAATATATATGQDTKLLEEELDQNSAQHPNPNPHVHTQPLTHMQSPHQHKSHHQQSSTTHSDLLFVPHHDFPHHDEKDDHPKEALNITNAFAKGNYLFSEKERTDFTKTKKRSLRRILFMDAKIKRMSDIDTTQETFRAKFHFYLTWLATYDEVQEYLKWEHQAEQRKKVSRKMAPWAPEWEPQIEFTNAIDIHDYDRTCFVFTLY</sequence>
<dbReference type="GO" id="GO:0016020">
    <property type="term" value="C:membrane"/>
    <property type="evidence" value="ECO:0007669"/>
    <property type="project" value="InterPro"/>
</dbReference>
<dbReference type="EMBL" id="ASPP01047843">
    <property type="protein sequence ID" value="ETN98032.1"/>
    <property type="molecule type" value="Genomic_DNA"/>
</dbReference>
<evidence type="ECO:0000313" key="3">
    <source>
        <dbReference type="Proteomes" id="UP000023152"/>
    </source>
</evidence>
<accession>X6L7Y1</accession>
<feature type="non-terminal residue" evidence="2">
    <location>
        <position position="299"/>
    </location>
</feature>
<proteinExistence type="predicted"/>
<evidence type="ECO:0000313" key="2">
    <source>
        <dbReference type="EMBL" id="ETN98032.1"/>
    </source>
</evidence>
<dbReference type="GO" id="GO:0005230">
    <property type="term" value="F:extracellular ligand-gated monoatomic ion channel activity"/>
    <property type="evidence" value="ECO:0007669"/>
    <property type="project" value="InterPro"/>
</dbReference>
<dbReference type="Proteomes" id="UP000023152">
    <property type="component" value="Unassembled WGS sequence"/>
</dbReference>
<evidence type="ECO:0000256" key="1">
    <source>
        <dbReference type="SAM" id="MobiDB-lite"/>
    </source>
</evidence>